<reference evidence="2" key="1">
    <citation type="journal article" date="2014" name="Front. Microbiol.">
        <title>High frequency of phylogenetically diverse reductive dehalogenase-homologous genes in deep subseafloor sedimentary metagenomes.</title>
        <authorList>
            <person name="Kawai M."/>
            <person name="Futagami T."/>
            <person name="Toyoda A."/>
            <person name="Takaki Y."/>
            <person name="Nishi S."/>
            <person name="Hori S."/>
            <person name="Arai W."/>
            <person name="Tsubouchi T."/>
            <person name="Morono Y."/>
            <person name="Uchiyama I."/>
            <person name="Ito T."/>
            <person name="Fujiyama A."/>
            <person name="Inagaki F."/>
            <person name="Takami H."/>
        </authorList>
    </citation>
    <scope>NUCLEOTIDE SEQUENCE</scope>
    <source>
        <strain evidence="2">Expedition CK06-06</strain>
    </source>
</reference>
<feature type="non-terminal residue" evidence="2">
    <location>
        <position position="96"/>
    </location>
</feature>
<organism evidence="2">
    <name type="scientific">marine sediment metagenome</name>
    <dbReference type="NCBI Taxonomy" id="412755"/>
    <lineage>
        <taxon>unclassified sequences</taxon>
        <taxon>metagenomes</taxon>
        <taxon>ecological metagenomes</taxon>
    </lineage>
</organism>
<evidence type="ECO:0000256" key="1">
    <source>
        <dbReference type="SAM" id="MobiDB-lite"/>
    </source>
</evidence>
<name>X0VM96_9ZZZZ</name>
<dbReference type="EMBL" id="BARS01022417">
    <property type="protein sequence ID" value="GAG13603.1"/>
    <property type="molecule type" value="Genomic_DNA"/>
</dbReference>
<feature type="compositionally biased region" description="Gly residues" evidence="1">
    <location>
        <begin position="1"/>
        <end position="11"/>
    </location>
</feature>
<accession>X0VM96</accession>
<dbReference type="AlphaFoldDB" id="X0VM96"/>
<protein>
    <submittedName>
        <fullName evidence="2">Uncharacterized protein</fullName>
    </submittedName>
</protein>
<evidence type="ECO:0000313" key="2">
    <source>
        <dbReference type="EMBL" id="GAG13603.1"/>
    </source>
</evidence>
<gene>
    <name evidence="2" type="ORF">S01H1_35845</name>
</gene>
<proteinExistence type="predicted"/>
<feature type="region of interest" description="Disordered" evidence="1">
    <location>
        <begin position="1"/>
        <end position="32"/>
    </location>
</feature>
<sequence length="96" mass="10321">MSQELGGGGSIPIGNSKPIEIPQDEAPQNQLQQDQKIQLLTSENGFIESFKVLSRALDNIPGYLDAKISSQFSIVDNKIELIGFGALKTSDLSEGT</sequence>
<comment type="caution">
    <text evidence="2">The sequence shown here is derived from an EMBL/GenBank/DDBJ whole genome shotgun (WGS) entry which is preliminary data.</text>
</comment>